<organism evidence="3 4">
    <name type="scientific">Elysia crispata</name>
    <name type="common">lettuce slug</name>
    <dbReference type="NCBI Taxonomy" id="231223"/>
    <lineage>
        <taxon>Eukaryota</taxon>
        <taxon>Metazoa</taxon>
        <taxon>Spiralia</taxon>
        <taxon>Lophotrochozoa</taxon>
        <taxon>Mollusca</taxon>
        <taxon>Gastropoda</taxon>
        <taxon>Heterobranchia</taxon>
        <taxon>Euthyneura</taxon>
        <taxon>Panpulmonata</taxon>
        <taxon>Sacoglossa</taxon>
        <taxon>Placobranchoidea</taxon>
        <taxon>Plakobranchidae</taxon>
        <taxon>Elysia</taxon>
    </lineage>
</organism>
<dbReference type="Pfam" id="PF03803">
    <property type="entry name" value="Scramblase"/>
    <property type="match status" value="1"/>
</dbReference>
<evidence type="ECO:0000256" key="2">
    <source>
        <dbReference type="RuleBase" id="RU363116"/>
    </source>
</evidence>
<dbReference type="InterPro" id="IPR005552">
    <property type="entry name" value="Scramblase"/>
</dbReference>
<dbReference type="GO" id="GO:0017128">
    <property type="term" value="F:phospholipid scramblase activity"/>
    <property type="evidence" value="ECO:0007669"/>
    <property type="project" value="InterPro"/>
</dbReference>
<sequence length="287" mass="31627">MILLENEVVTKQPVSIMGVPETGMGDPPLASGMGDLLHANGTDVPAADLRNVPTNKCNNATNEPEHGMKTLDGVGMLFVKQKVELLEAVTGCETSNSYEIQNNLGQKIMTAEEKSCCCNRQCCGQLRPFTMEISDVYGQKFLFIDRPYRCMSIPFCCCLQQMTVEQPRGRVIGHVRQRCSICRPHFDIEDISGEPIYLISGPCCQCKFCGNVKYKITSPDGSAGVGLITKEWSGLVKELFTDADKFGVTFPASLPNDQKATLLAAVFLIDFMYFEDNSAQDRPNPLT</sequence>
<name>A0AAE1BD11_9GAST</name>
<comment type="similarity">
    <text evidence="1 2">Belongs to the phospholipid scramblase family.</text>
</comment>
<evidence type="ECO:0000313" key="3">
    <source>
        <dbReference type="EMBL" id="KAK3804053.1"/>
    </source>
</evidence>
<dbReference type="EMBL" id="JAWDGP010000055">
    <property type="protein sequence ID" value="KAK3804053.1"/>
    <property type="molecule type" value="Genomic_DNA"/>
</dbReference>
<proteinExistence type="inferred from homology"/>
<comment type="function">
    <text evidence="2">May mediate accelerated ATP-independent bidirectional transbilayer migration of phospholipids upon binding calcium ions that results in a loss of phospholipid asymmetry in the plasma membrane.</text>
</comment>
<keyword evidence="2" id="KW-0449">Lipoprotein</keyword>
<dbReference type="PANTHER" id="PTHR23248:SF9">
    <property type="entry name" value="PHOSPHOLIPID SCRAMBLASE"/>
    <property type="match status" value="1"/>
</dbReference>
<evidence type="ECO:0000313" key="4">
    <source>
        <dbReference type="Proteomes" id="UP001283361"/>
    </source>
</evidence>
<dbReference type="SUPFAM" id="SSF54518">
    <property type="entry name" value="Tubby C-terminal domain-like"/>
    <property type="match status" value="1"/>
</dbReference>
<accession>A0AAE1BD11</accession>
<comment type="caution">
    <text evidence="3">The sequence shown here is derived from an EMBL/GenBank/DDBJ whole genome shotgun (WGS) entry which is preliminary data.</text>
</comment>
<gene>
    <name evidence="3" type="ORF">RRG08_028971</name>
</gene>
<keyword evidence="4" id="KW-1185">Reference proteome</keyword>
<reference evidence="3" key="1">
    <citation type="journal article" date="2023" name="G3 (Bethesda)">
        <title>A reference genome for the long-term kleptoplast-retaining sea slug Elysia crispata morphotype clarki.</title>
        <authorList>
            <person name="Eastman K.E."/>
            <person name="Pendleton A.L."/>
            <person name="Shaikh M.A."/>
            <person name="Suttiyut T."/>
            <person name="Ogas R."/>
            <person name="Tomko P."/>
            <person name="Gavelis G."/>
            <person name="Widhalm J.R."/>
            <person name="Wisecaver J.H."/>
        </authorList>
    </citation>
    <scope>NUCLEOTIDE SEQUENCE</scope>
    <source>
        <strain evidence="3">ECLA1</strain>
    </source>
</reference>
<dbReference type="PANTHER" id="PTHR23248">
    <property type="entry name" value="PHOSPHOLIPID SCRAMBLASE-RELATED"/>
    <property type="match status" value="1"/>
</dbReference>
<comment type="cofactor">
    <cofactor evidence="2">
        <name>Ca(2+)</name>
        <dbReference type="ChEBI" id="CHEBI:29108"/>
    </cofactor>
</comment>
<dbReference type="AlphaFoldDB" id="A0AAE1BD11"/>
<dbReference type="GO" id="GO:0005886">
    <property type="term" value="C:plasma membrane"/>
    <property type="evidence" value="ECO:0007669"/>
    <property type="project" value="TreeGrafter"/>
</dbReference>
<keyword evidence="2" id="KW-0564">Palmitate</keyword>
<evidence type="ECO:0000256" key="1">
    <source>
        <dbReference type="ARBA" id="ARBA00005350"/>
    </source>
</evidence>
<keyword evidence="2" id="KW-0106">Calcium</keyword>
<dbReference type="InterPro" id="IPR025659">
    <property type="entry name" value="Tubby-like_C"/>
</dbReference>
<dbReference type="Proteomes" id="UP001283361">
    <property type="component" value="Unassembled WGS sequence"/>
</dbReference>
<protein>
    <recommendedName>
        <fullName evidence="2">Phospholipid scramblase</fullName>
    </recommendedName>
</protein>